<reference evidence="1 2" key="1">
    <citation type="submission" date="2018-03" db="EMBL/GenBank/DDBJ databases">
        <authorList>
            <person name="Keele B.F."/>
        </authorList>
    </citation>
    <scope>NUCLEOTIDE SEQUENCE [LARGE SCALE GENOMIC DNA]</scope>
    <source>
        <strain evidence="1 2">CECT 8599</strain>
    </source>
</reference>
<dbReference type="Proteomes" id="UP000244880">
    <property type="component" value="Unassembled WGS sequence"/>
</dbReference>
<dbReference type="AlphaFoldDB" id="A0A2R8BBL7"/>
<keyword evidence="2" id="KW-1185">Reference proteome</keyword>
<protein>
    <submittedName>
        <fullName evidence="1">Uncharacterized protein</fullName>
    </submittedName>
</protein>
<dbReference type="RefSeq" id="WP_108827656.1">
    <property type="nucleotide sequence ID" value="NZ_OMOR01000001.1"/>
</dbReference>
<gene>
    <name evidence="1" type="ORF">ASD8599_01181</name>
</gene>
<evidence type="ECO:0000313" key="1">
    <source>
        <dbReference type="EMBL" id="SPH20445.1"/>
    </source>
</evidence>
<sequence>MSDPSIFDFNGYKIKVPPKGKFNQDVPAIGNVWPNAQGTPIVSSYLVYDFIYPKVTPLVLVQSYTGAQEPIGAAGHVDGTFRKDSVPQVNKTMSVVREIVMSYQWRAVIVELNTAGGYAQEKSFVTGVQTSEEASKTFGRVLSAEASTNIPLFKGIDVKLTAAYNTGHSTQSKTVLTSSSTITEKITAPANQTFVQWQLFIAHTIKAPSLSANNVNPDDFDAYQKLFDTYGGTGIPAQFPQVSIENAPQLSGGGAIYSATLFPAT</sequence>
<accession>A0A2R8BBL7</accession>
<organism evidence="1 2">
    <name type="scientific">Ascidiaceihabitans donghaensis</name>
    <dbReference type="NCBI Taxonomy" id="1510460"/>
    <lineage>
        <taxon>Bacteria</taxon>
        <taxon>Pseudomonadati</taxon>
        <taxon>Pseudomonadota</taxon>
        <taxon>Alphaproteobacteria</taxon>
        <taxon>Rhodobacterales</taxon>
        <taxon>Paracoccaceae</taxon>
        <taxon>Ascidiaceihabitans</taxon>
    </lineage>
</organism>
<proteinExistence type="predicted"/>
<dbReference type="EMBL" id="OMOR01000001">
    <property type="protein sequence ID" value="SPH20445.1"/>
    <property type="molecule type" value="Genomic_DNA"/>
</dbReference>
<evidence type="ECO:0000313" key="2">
    <source>
        <dbReference type="Proteomes" id="UP000244880"/>
    </source>
</evidence>
<name>A0A2R8BBL7_9RHOB</name>